<dbReference type="InterPro" id="IPR051791">
    <property type="entry name" value="Pra-immunoreactive"/>
</dbReference>
<comment type="subcellular location">
    <subcellularLocation>
        <location evidence="1">Cell membrane</location>
        <topology evidence="1">Multi-pass membrane protein</topology>
    </subcellularLocation>
</comment>
<keyword evidence="2" id="KW-1003">Cell membrane</keyword>
<dbReference type="Pfam" id="PF06271">
    <property type="entry name" value="RDD"/>
    <property type="match status" value="1"/>
</dbReference>
<evidence type="ECO:0000256" key="1">
    <source>
        <dbReference type="ARBA" id="ARBA00004651"/>
    </source>
</evidence>
<name>A0A4V1M1L4_9BACT</name>
<feature type="domain" description="RDD" evidence="7">
    <location>
        <begin position="9"/>
        <end position="135"/>
    </location>
</feature>
<dbReference type="PANTHER" id="PTHR36115">
    <property type="entry name" value="PROLINE-RICH ANTIGEN HOMOLOG-RELATED"/>
    <property type="match status" value="1"/>
</dbReference>
<evidence type="ECO:0000313" key="9">
    <source>
        <dbReference type="Proteomes" id="UP000289718"/>
    </source>
</evidence>
<evidence type="ECO:0000313" key="8">
    <source>
        <dbReference type="EMBL" id="RXK14286.1"/>
    </source>
</evidence>
<keyword evidence="5 6" id="KW-0472">Membrane</keyword>
<sequence>MMDNNLELASNRTRLLAFVIDDFLITGIVIIMLWDKIAINGDDVTSILMTMNNFLWQVFLLKFVYQTFFVWYYGATIGKIVTKIRVIDFNSLERVSFFAAATRSAFRLISEMFFYFGFLFAFFTEGKQTLHDKIGRTLVVNA</sequence>
<dbReference type="AlphaFoldDB" id="A0A4V1M1L4"/>
<evidence type="ECO:0000259" key="7">
    <source>
        <dbReference type="Pfam" id="PF06271"/>
    </source>
</evidence>
<evidence type="ECO:0000256" key="6">
    <source>
        <dbReference type="SAM" id="Phobius"/>
    </source>
</evidence>
<evidence type="ECO:0000256" key="5">
    <source>
        <dbReference type="ARBA" id="ARBA00023136"/>
    </source>
</evidence>
<dbReference type="OrthoDB" id="5358104at2"/>
<keyword evidence="3 6" id="KW-0812">Transmembrane</keyword>
<proteinExistence type="predicted"/>
<protein>
    <submittedName>
        <fullName evidence="8">RDD family protein</fullName>
    </submittedName>
</protein>
<feature type="transmembrane region" description="Helical" evidence="6">
    <location>
        <begin position="54"/>
        <end position="75"/>
    </location>
</feature>
<evidence type="ECO:0000256" key="2">
    <source>
        <dbReference type="ARBA" id="ARBA00022475"/>
    </source>
</evidence>
<accession>A0A4V1M1L4</accession>
<feature type="transmembrane region" description="Helical" evidence="6">
    <location>
        <begin position="15"/>
        <end position="34"/>
    </location>
</feature>
<feature type="transmembrane region" description="Helical" evidence="6">
    <location>
        <begin position="104"/>
        <end position="123"/>
    </location>
</feature>
<keyword evidence="9" id="KW-1185">Reference proteome</keyword>
<organism evidence="8 9">
    <name type="scientific">Halarcobacter mediterraneus</name>
    <dbReference type="NCBI Taxonomy" id="2023153"/>
    <lineage>
        <taxon>Bacteria</taxon>
        <taxon>Pseudomonadati</taxon>
        <taxon>Campylobacterota</taxon>
        <taxon>Epsilonproteobacteria</taxon>
        <taxon>Campylobacterales</taxon>
        <taxon>Arcobacteraceae</taxon>
        <taxon>Halarcobacter</taxon>
    </lineage>
</organism>
<dbReference type="Proteomes" id="UP000289718">
    <property type="component" value="Unassembled WGS sequence"/>
</dbReference>
<dbReference type="EMBL" id="NXIE01000001">
    <property type="protein sequence ID" value="RXK14286.1"/>
    <property type="molecule type" value="Genomic_DNA"/>
</dbReference>
<comment type="caution">
    <text evidence="8">The sequence shown here is derived from an EMBL/GenBank/DDBJ whole genome shotgun (WGS) entry which is preliminary data.</text>
</comment>
<evidence type="ECO:0000256" key="3">
    <source>
        <dbReference type="ARBA" id="ARBA00022692"/>
    </source>
</evidence>
<dbReference type="InterPro" id="IPR010432">
    <property type="entry name" value="RDD"/>
</dbReference>
<dbReference type="PANTHER" id="PTHR36115:SF4">
    <property type="entry name" value="MEMBRANE PROTEIN"/>
    <property type="match status" value="1"/>
</dbReference>
<gene>
    <name evidence="8" type="ORF">CP965_02215</name>
</gene>
<keyword evidence="4 6" id="KW-1133">Transmembrane helix</keyword>
<dbReference type="GO" id="GO:0005886">
    <property type="term" value="C:plasma membrane"/>
    <property type="evidence" value="ECO:0007669"/>
    <property type="project" value="UniProtKB-SubCell"/>
</dbReference>
<evidence type="ECO:0000256" key="4">
    <source>
        <dbReference type="ARBA" id="ARBA00022989"/>
    </source>
</evidence>
<reference evidence="8 9" key="1">
    <citation type="submission" date="2017-09" db="EMBL/GenBank/DDBJ databases">
        <title>Genomics of the genus Arcobacter.</title>
        <authorList>
            <person name="Perez-Cataluna A."/>
            <person name="Figueras M.J."/>
            <person name="Salas-Masso N."/>
        </authorList>
    </citation>
    <scope>NUCLEOTIDE SEQUENCE [LARGE SCALE GENOMIC DNA]</scope>
    <source>
        <strain evidence="8 9">F156-34</strain>
    </source>
</reference>